<evidence type="ECO:0000256" key="4">
    <source>
        <dbReference type="ARBA" id="ARBA00022679"/>
    </source>
</evidence>
<dbReference type="PANTHER" id="PTHR10536">
    <property type="entry name" value="DNA PRIMASE SMALL SUBUNIT"/>
    <property type="match status" value="1"/>
</dbReference>
<dbReference type="EMBL" id="KN882110">
    <property type="protein sequence ID" value="KIY43299.1"/>
    <property type="molecule type" value="Genomic_DNA"/>
</dbReference>
<keyword evidence="8" id="KW-0862">Zinc</keyword>
<dbReference type="Gene3D" id="3.90.920.10">
    <property type="entry name" value="DNA primase, PRIM domain"/>
    <property type="match status" value="1"/>
</dbReference>
<comment type="similarity">
    <text evidence="1 10">Belongs to the eukaryotic-type primase small subunit family.</text>
</comment>
<dbReference type="SUPFAM" id="SSF56747">
    <property type="entry name" value="Prim-pol domain"/>
    <property type="match status" value="1"/>
</dbReference>
<keyword evidence="6 10" id="KW-0235">DNA replication</keyword>
<dbReference type="InterPro" id="IPR014052">
    <property type="entry name" value="DNA_primase_ssu_euk/arc"/>
</dbReference>
<dbReference type="EC" id="2.7.7.-" evidence="10"/>
<name>A0A0D7A1K9_9AGAR</name>
<evidence type="ECO:0000256" key="6">
    <source>
        <dbReference type="ARBA" id="ARBA00022705"/>
    </source>
</evidence>
<accession>A0A0D7A1K9</accession>
<proteinExistence type="inferred from homology"/>
<dbReference type="Proteomes" id="UP000054144">
    <property type="component" value="Unassembled WGS sequence"/>
</dbReference>
<keyword evidence="2 10" id="KW-0240">DNA-directed RNA polymerase</keyword>
<evidence type="ECO:0000313" key="13">
    <source>
        <dbReference type="Proteomes" id="UP000054144"/>
    </source>
</evidence>
<evidence type="ECO:0000256" key="11">
    <source>
        <dbReference type="SAM" id="MobiDB-lite"/>
    </source>
</evidence>
<dbReference type="Pfam" id="PF01896">
    <property type="entry name" value="DNA_primase_S"/>
    <property type="match status" value="1"/>
</dbReference>
<dbReference type="GO" id="GO:0046872">
    <property type="term" value="F:metal ion binding"/>
    <property type="evidence" value="ECO:0007669"/>
    <property type="project" value="UniProtKB-KW"/>
</dbReference>
<reference evidence="12 13" key="1">
    <citation type="journal article" date="2015" name="Fungal Genet. Biol.">
        <title>Evolution of novel wood decay mechanisms in Agaricales revealed by the genome sequences of Fistulina hepatica and Cylindrobasidium torrendii.</title>
        <authorList>
            <person name="Floudas D."/>
            <person name="Held B.W."/>
            <person name="Riley R."/>
            <person name="Nagy L.G."/>
            <person name="Koehler G."/>
            <person name="Ransdell A.S."/>
            <person name="Younus H."/>
            <person name="Chow J."/>
            <person name="Chiniquy J."/>
            <person name="Lipzen A."/>
            <person name="Tritt A."/>
            <person name="Sun H."/>
            <person name="Haridas S."/>
            <person name="LaButti K."/>
            <person name="Ohm R.A."/>
            <person name="Kues U."/>
            <person name="Blanchette R.A."/>
            <person name="Grigoriev I.V."/>
            <person name="Minto R.E."/>
            <person name="Hibbett D.S."/>
        </authorList>
    </citation>
    <scope>NUCLEOTIDE SEQUENCE [LARGE SCALE GENOMIC DNA]</scope>
    <source>
        <strain evidence="12 13">ATCC 64428</strain>
    </source>
</reference>
<dbReference type="AlphaFoldDB" id="A0A0D7A1K9"/>
<evidence type="ECO:0000256" key="2">
    <source>
        <dbReference type="ARBA" id="ARBA00022478"/>
    </source>
</evidence>
<dbReference type="OrthoDB" id="19606at2759"/>
<keyword evidence="9" id="KW-0804">Transcription</keyword>
<organism evidence="12 13">
    <name type="scientific">Fistulina hepatica ATCC 64428</name>
    <dbReference type="NCBI Taxonomy" id="1128425"/>
    <lineage>
        <taxon>Eukaryota</taxon>
        <taxon>Fungi</taxon>
        <taxon>Dikarya</taxon>
        <taxon>Basidiomycota</taxon>
        <taxon>Agaricomycotina</taxon>
        <taxon>Agaricomycetes</taxon>
        <taxon>Agaricomycetidae</taxon>
        <taxon>Agaricales</taxon>
        <taxon>Fistulinaceae</taxon>
        <taxon>Fistulina</taxon>
    </lineage>
</organism>
<dbReference type="FunFam" id="3.90.920.10:FF:000003">
    <property type="entry name" value="DNA primase"/>
    <property type="match status" value="1"/>
</dbReference>
<evidence type="ECO:0000313" key="12">
    <source>
        <dbReference type="EMBL" id="KIY43299.1"/>
    </source>
</evidence>
<keyword evidence="5" id="KW-0548">Nucleotidyltransferase</keyword>
<feature type="region of interest" description="Disordered" evidence="11">
    <location>
        <begin position="361"/>
        <end position="388"/>
    </location>
</feature>
<dbReference type="GO" id="GO:0005658">
    <property type="term" value="C:alpha DNA polymerase:primase complex"/>
    <property type="evidence" value="ECO:0007669"/>
    <property type="project" value="UniProtKB-ARBA"/>
</dbReference>
<evidence type="ECO:0000256" key="5">
    <source>
        <dbReference type="ARBA" id="ARBA00022695"/>
    </source>
</evidence>
<keyword evidence="4 10" id="KW-0808">Transferase</keyword>
<dbReference type="InterPro" id="IPR002755">
    <property type="entry name" value="DNA_primase_S"/>
</dbReference>
<protein>
    <recommendedName>
        <fullName evidence="10">DNA primase</fullName>
        <ecNumber evidence="10">2.7.7.-</ecNumber>
    </recommendedName>
</protein>
<keyword evidence="13" id="KW-1185">Reference proteome</keyword>
<evidence type="ECO:0000256" key="9">
    <source>
        <dbReference type="ARBA" id="ARBA00023163"/>
    </source>
</evidence>
<sequence>MANEEVMLAFYRRLFPFKPVYHWLNQEYAPTRLFTQREFAFTLKGDVYLRYQSFMSAEEWKKQVCHFNPTRFEIGPMYSARPCDKKSVRPNMFTPQLRELVFDIDMTDYDEVRTCCKGADICRRCWAFITVAVHVLDAAIRDQFGYSRLLWVYSGRRGIHLWISDKEALELTDEQRRAVVGWLNIVRLGKEAKRPNLRQGLRELPPSLKTALSELNSVFSDLILKDQNCFGSQEGYEQLLRYIPNKSVVSALEEKWKDEPSRSSSQKWDDLTEQVKKLSTLDSKERTNLMHAREDIILDYTYPRLDAEVSKHRNHLLKAPFCIHPKTGRVCVPIDPARIDEFDPTTVPTVGQLLTELASAPAKKAADNNEDQMDVDAQGGAKDHRPDWEKTSLRPYVEMFERYNAAIMEDIRLVKREAAKNESRSDW</sequence>
<evidence type="ECO:0000256" key="8">
    <source>
        <dbReference type="ARBA" id="ARBA00022833"/>
    </source>
</evidence>
<keyword evidence="7" id="KW-0479">Metal-binding</keyword>
<dbReference type="GO" id="GO:0003899">
    <property type="term" value="F:DNA-directed RNA polymerase activity"/>
    <property type="evidence" value="ECO:0007669"/>
    <property type="project" value="InterPro"/>
</dbReference>
<evidence type="ECO:0000256" key="3">
    <source>
        <dbReference type="ARBA" id="ARBA00022515"/>
    </source>
</evidence>
<dbReference type="GO" id="GO:0006269">
    <property type="term" value="P:DNA replication, synthesis of primer"/>
    <property type="evidence" value="ECO:0007669"/>
    <property type="project" value="UniProtKB-KW"/>
</dbReference>
<gene>
    <name evidence="12" type="ORF">FISHEDRAFT_68138</name>
</gene>
<evidence type="ECO:0000256" key="7">
    <source>
        <dbReference type="ARBA" id="ARBA00022723"/>
    </source>
</evidence>
<dbReference type="NCBIfam" id="TIGR00335">
    <property type="entry name" value="primase_sml"/>
    <property type="match status" value="1"/>
</dbReference>
<evidence type="ECO:0000256" key="1">
    <source>
        <dbReference type="ARBA" id="ARBA00009762"/>
    </source>
</evidence>
<dbReference type="CDD" id="cd04860">
    <property type="entry name" value="AE_Prim_S"/>
    <property type="match status" value="1"/>
</dbReference>
<keyword evidence="3 10" id="KW-0639">Primosome</keyword>
<evidence type="ECO:0000256" key="10">
    <source>
        <dbReference type="RuleBase" id="RU003514"/>
    </source>
</evidence>